<keyword evidence="7 8" id="KW-0472">Membrane</keyword>
<dbReference type="InterPro" id="IPR035906">
    <property type="entry name" value="MetI-like_sf"/>
</dbReference>
<evidence type="ECO:0000313" key="11">
    <source>
        <dbReference type="Proteomes" id="UP000434412"/>
    </source>
</evidence>
<dbReference type="PROSITE" id="PS50928">
    <property type="entry name" value="ABC_TM1"/>
    <property type="match status" value="1"/>
</dbReference>
<evidence type="ECO:0000256" key="4">
    <source>
        <dbReference type="ARBA" id="ARBA00022692"/>
    </source>
</evidence>
<keyword evidence="3" id="KW-0533">Nickel</keyword>
<name>A0A6B0CWL4_STAAU</name>
<feature type="transmembrane region" description="Helical" evidence="8">
    <location>
        <begin position="53"/>
        <end position="74"/>
    </location>
</feature>
<proteinExistence type="inferred from homology"/>
<feature type="non-terminal residue" evidence="10">
    <location>
        <position position="117"/>
    </location>
</feature>
<dbReference type="Proteomes" id="UP000434412">
    <property type="component" value="Unassembled WGS sequence"/>
</dbReference>
<feature type="transmembrane region" description="Helical" evidence="8">
    <location>
        <begin position="80"/>
        <end position="97"/>
    </location>
</feature>
<dbReference type="InterPro" id="IPR051204">
    <property type="entry name" value="ABC_transp_perm/SBD"/>
</dbReference>
<comment type="subcellular location">
    <subcellularLocation>
        <location evidence="8">Cell membrane</location>
        <topology evidence="8">Multi-pass membrane protein</topology>
    </subcellularLocation>
    <subcellularLocation>
        <location evidence="1">Membrane</location>
        <topology evidence="1">Multi-pass membrane protein</topology>
    </subcellularLocation>
</comment>
<dbReference type="PANTHER" id="PTHR30177">
    <property type="entry name" value="GLYCINE BETAINE/L-PROLINE TRANSPORT SYSTEM PERMEASE PROTEIN PROW"/>
    <property type="match status" value="1"/>
</dbReference>
<keyword evidence="4 8" id="KW-0812">Transmembrane</keyword>
<feature type="transmembrane region" description="Helical" evidence="8">
    <location>
        <begin position="23"/>
        <end position="44"/>
    </location>
</feature>
<dbReference type="AlphaFoldDB" id="A0A6B0CWL4"/>
<sequence>MTNFFDILSERKGQLFSTMIEHIQISFIALLIATAIAVPLGILLTKTKTISEIVMNIAAILQTIPSLALLGLMIPLFGIGRVPAIIALVVYALLPILRNTYTGIKEVDPSLIEAAKG</sequence>
<dbReference type="GO" id="GO:0031460">
    <property type="term" value="P:glycine betaine transport"/>
    <property type="evidence" value="ECO:0007669"/>
    <property type="project" value="TreeGrafter"/>
</dbReference>
<dbReference type="Gene3D" id="1.10.3720.10">
    <property type="entry name" value="MetI-like"/>
    <property type="match status" value="1"/>
</dbReference>
<evidence type="ECO:0000256" key="3">
    <source>
        <dbReference type="ARBA" id="ARBA00022596"/>
    </source>
</evidence>
<evidence type="ECO:0000256" key="6">
    <source>
        <dbReference type="ARBA" id="ARBA00023112"/>
    </source>
</evidence>
<keyword evidence="6" id="KW-0406">Ion transport</keyword>
<accession>A0A6B0CWL4</accession>
<organism evidence="10 11">
    <name type="scientific">Staphylococcus aureus</name>
    <dbReference type="NCBI Taxonomy" id="1280"/>
    <lineage>
        <taxon>Bacteria</taxon>
        <taxon>Bacillati</taxon>
        <taxon>Bacillota</taxon>
        <taxon>Bacilli</taxon>
        <taxon>Bacillales</taxon>
        <taxon>Staphylococcaceae</taxon>
        <taxon>Staphylococcus</taxon>
    </lineage>
</organism>
<feature type="domain" description="ABC transmembrane type-1" evidence="9">
    <location>
        <begin position="19"/>
        <end position="117"/>
    </location>
</feature>
<dbReference type="EMBL" id="WPVZ01000394">
    <property type="protein sequence ID" value="MVL45167.1"/>
    <property type="molecule type" value="Genomic_DNA"/>
</dbReference>
<dbReference type="GO" id="GO:0015675">
    <property type="term" value="P:nickel cation transport"/>
    <property type="evidence" value="ECO:0007669"/>
    <property type="project" value="UniProtKB-KW"/>
</dbReference>
<evidence type="ECO:0000313" key="10">
    <source>
        <dbReference type="EMBL" id="MVL45167.1"/>
    </source>
</evidence>
<evidence type="ECO:0000256" key="5">
    <source>
        <dbReference type="ARBA" id="ARBA00022989"/>
    </source>
</evidence>
<keyword evidence="6" id="KW-0921">Nickel transport</keyword>
<dbReference type="GO" id="GO:0005886">
    <property type="term" value="C:plasma membrane"/>
    <property type="evidence" value="ECO:0007669"/>
    <property type="project" value="UniProtKB-SubCell"/>
</dbReference>
<dbReference type="InterPro" id="IPR000515">
    <property type="entry name" value="MetI-like"/>
</dbReference>
<evidence type="ECO:0000259" key="9">
    <source>
        <dbReference type="PROSITE" id="PS50928"/>
    </source>
</evidence>
<comment type="similarity">
    <text evidence="8">Belongs to the binding-protein-dependent transport system permease family.</text>
</comment>
<reference evidence="10 11" key="1">
    <citation type="submission" date="2019-11" db="EMBL/GenBank/DDBJ databases">
        <title>Implementation of targeted gown and glove precautions to prevent Staphylococcus aureus acquisition in community-based nursing homes.</title>
        <authorList>
            <person name="Stine O.C."/>
        </authorList>
    </citation>
    <scope>NUCLEOTIDE SEQUENCE [LARGE SCALE GENOMIC DNA]</scope>
    <source>
        <strain evidence="10 11">S_2023.LVRQ.AN</strain>
    </source>
</reference>
<gene>
    <name evidence="10" type="ORF">GO941_06650</name>
</gene>
<keyword evidence="2 8" id="KW-0813">Transport</keyword>
<comment type="caution">
    <text evidence="10">The sequence shown here is derived from an EMBL/GenBank/DDBJ whole genome shotgun (WGS) entry which is preliminary data.</text>
</comment>
<evidence type="ECO:0000256" key="7">
    <source>
        <dbReference type="ARBA" id="ARBA00023136"/>
    </source>
</evidence>
<dbReference type="PANTHER" id="PTHR30177:SF4">
    <property type="entry name" value="OSMOPROTECTANT IMPORT PERMEASE PROTEIN OSMW"/>
    <property type="match status" value="1"/>
</dbReference>
<evidence type="ECO:0000256" key="2">
    <source>
        <dbReference type="ARBA" id="ARBA00022448"/>
    </source>
</evidence>
<keyword evidence="5 8" id="KW-1133">Transmembrane helix</keyword>
<protein>
    <submittedName>
        <fullName evidence="10">ABC transporter permease subunit</fullName>
    </submittedName>
</protein>
<dbReference type="CDD" id="cd06261">
    <property type="entry name" value="TM_PBP2"/>
    <property type="match status" value="1"/>
</dbReference>
<evidence type="ECO:0000256" key="8">
    <source>
        <dbReference type="RuleBase" id="RU363032"/>
    </source>
</evidence>
<dbReference type="SUPFAM" id="SSF161098">
    <property type="entry name" value="MetI-like"/>
    <property type="match status" value="1"/>
</dbReference>
<dbReference type="Pfam" id="PF00528">
    <property type="entry name" value="BPD_transp_1"/>
    <property type="match status" value="1"/>
</dbReference>
<dbReference type="GO" id="GO:0055085">
    <property type="term" value="P:transmembrane transport"/>
    <property type="evidence" value="ECO:0007669"/>
    <property type="project" value="InterPro"/>
</dbReference>
<evidence type="ECO:0000256" key="1">
    <source>
        <dbReference type="ARBA" id="ARBA00004141"/>
    </source>
</evidence>